<sequence length="129" mass="14131">MVSNSIPRHIVVVVAYLTFELWIVAAANKAIKLDPVLYATALERIPIANSPQTTVTNRCVVCLDAEAVMAVFDCGHLALCGGPLPSSNGSIQLEPERCLKNRELFFAISRLKSPLVLAKNHLCMCLRRV</sequence>
<protein>
    <submittedName>
        <fullName evidence="1">Uncharacterized protein</fullName>
    </submittedName>
</protein>
<evidence type="ECO:0000313" key="1">
    <source>
        <dbReference type="EMBL" id="RSH79177.1"/>
    </source>
</evidence>
<organism evidence="1 2">
    <name type="scientific">Apiotrichum porosum</name>
    <dbReference type="NCBI Taxonomy" id="105984"/>
    <lineage>
        <taxon>Eukaryota</taxon>
        <taxon>Fungi</taxon>
        <taxon>Dikarya</taxon>
        <taxon>Basidiomycota</taxon>
        <taxon>Agaricomycotina</taxon>
        <taxon>Tremellomycetes</taxon>
        <taxon>Trichosporonales</taxon>
        <taxon>Trichosporonaceae</taxon>
        <taxon>Apiotrichum</taxon>
    </lineage>
</organism>
<dbReference type="EMBL" id="RSCE01000010">
    <property type="protein sequence ID" value="RSH79177.1"/>
    <property type="molecule type" value="Genomic_DNA"/>
</dbReference>
<keyword evidence="2" id="KW-1185">Reference proteome</keyword>
<proteinExistence type="predicted"/>
<dbReference type="InterPro" id="IPR013083">
    <property type="entry name" value="Znf_RING/FYVE/PHD"/>
</dbReference>
<dbReference type="AlphaFoldDB" id="A0A427XK97"/>
<dbReference type="Proteomes" id="UP000279236">
    <property type="component" value="Unassembled WGS sequence"/>
</dbReference>
<name>A0A427XK97_9TREE</name>
<dbReference type="GeneID" id="39585759"/>
<comment type="caution">
    <text evidence="1">The sequence shown here is derived from an EMBL/GenBank/DDBJ whole genome shotgun (WGS) entry which is preliminary data.</text>
</comment>
<dbReference type="RefSeq" id="XP_028474324.1">
    <property type="nucleotide sequence ID" value="XM_028617017.1"/>
</dbReference>
<dbReference type="OrthoDB" id="3045089at2759"/>
<evidence type="ECO:0000313" key="2">
    <source>
        <dbReference type="Proteomes" id="UP000279236"/>
    </source>
</evidence>
<accession>A0A427XK97</accession>
<reference evidence="1 2" key="1">
    <citation type="submission" date="2018-11" db="EMBL/GenBank/DDBJ databases">
        <title>Genome sequence of Apiotrichum porosum DSM 27194.</title>
        <authorList>
            <person name="Aliyu H."/>
            <person name="Gorte O."/>
            <person name="Ochsenreither K."/>
        </authorList>
    </citation>
    <scope>NUCLEOTIDE SEQUENCE [LARGE SCALE GENOMIC DNA]</scope>
    <source>
        <strain evidence="1 2">DSM 27194</strain>
    </source>
</reference>
<dbReference type="Gene3D" id="3.30.40.10">
    <property type="entry name" value="Zinc/RING finger domain, C3HC4 (zinc finger)"/>
    <property type="match status" value="1"/>
</dbReference>
<gene>
    <name evidence="1" type="ORF">EHS24_001216</name>
</gene>